<dbReference type="SUPFAM" id="SSF54695">
    <property type="entry name" value="POZ domain"/>
    <property type="match status" value="1"/>
</dbReference>
<reference evidence="8" key="2">
    <citation type="submission" date="2025-08" db="UniProtKB">
        <authorList>
            <consortium name="Ensembl"/>
        </authorList>
    </citation>
    <scope>IDENTIFICATION</scope>
</reference>
<dbReference type="RefSeq" id="XP_028839678.1">
    <property type="nucleotide sequence ID" value="XM_028983845.1"/>
</dbReference>
<evidence type="ECO:0000256" key="5">
    <source>
        <dbReference type="SAM" id="MobiDB-lite"/>
    </source>
</evidence>
<evidence type="ECO:0000256" key="3">
    <source>
        <dbReference type="ARBA" id="ARBA00023163"/>
    </source>
</evidence>
<evidence type="ECO:0000256" key="4">
    <source>
        <dbReference type="SAM" id="Coils"/>
    </source>
</evidence>
<reference evidence="8 9" key="1">
    <citation type="submission" date="2020-06" db="EMBL/GenBank/DDBJ databases">
        <authorList>
            <consortium name="Wellcome Sanger Institute Data Sharing"/>
        </authorList>
    </citation>
    <scope>NUCLEOTIDE SEQUENCE [LARGE SCALE GENOMIC DNA]</scope>
</reference>
<dbReference type="RefSeq" id="XP_028839680.1">
    <property type="nucleotide sequence ID" value="XM_028983847.1"/>
</dbReference>
<organism evidence="8 9">
    <name type="scientific">Denticeps clupeoides</name>
    <name type="common">denticle herring</name>
    <dbReference type="NCBI Taxonomy" id="299321"/>
    <lineage>
        <taxon>Eukaryota</taxon>
        <taxon>Metazoa</taxon>
        <taxon>Chordata</taxon>
        <taxon>Craniata</taxon>
        <taxon>Vertebrata</taxon>
        <taxon>Euteleostomi</taxon>
        <taxon>Actinopterygii</taxon>
        <taxon>Neopterygii</taxon>
        <taxon>Teleostei</taxon>
        <taxon>Clupei</taxon>
        <taxon>Clupeiformes</taxon>
        <taxon>Denticipitoidei</taxon>
        <taxon>Denticipitidae</taxon>
        <taxon>Denticeps</taxon>
    </lineage>
</organism>
<dbReference type="InterPro" id="IPR004826">
    <property type="entry name" value="bZIP_Maf"/>
</dbReference>
<evidence type="ECO:0008006" key="10">
    <source>
        <dbReference type="Google" id="ProtNLM"/>
    </source>
</evidence>
<dbReference type="GO" id="GO:0000978">
    <property type="term" value="F:RNA polymerase II cis-regulatory region sequence-specific DNA binding"/>
    <property type="evidence" value="ECO:0007669"/>
    <property type="project" value="TreeGrafter"/>
</dbReference>
<feature type="region of interest" description="Disordered" evidence="5">
    <location>
        <begin position="162"/>
        <end position="213"/>
    </location>
</feature>
<dbReference type="RefSeq" id="XP_028839677.1">
    <property type="nucleotide sequence ID" value="XM_028983844.1"/>
</dbReference>
<evidence type="ECO:0000256" key="1">
    <source>
        <dbReference type="ARBA" id="ARBA00023015"/>
    </source>
</evidence>
<dbReference type="RefSeq" id="XP_028839679.1">
    <property type="nucleotide sequence ID" value="XM_028983846.1"/>
</dbReference>
<dbReference type="GO" id="GO:0000981">
    <property type="term" value="F:DNA-binding transcription factor activity, RNA polymerase II-specific"/>
    <property type="evidence" value="ECO:0007669"/>
    <property type="project" value="TreeGrafter"/>
</dbReference>
<evidence type="ECO:0000313" key="9">
    <source>
        <dbReference type="Proteomes" id="UP000694580"/>
    </source>
</evidence>
<dbReference type="Gene3D" id="3.30.710.10">
    <property type="entry name" value="Potassium Channel Kv1.1, Chain A"/>
    <property type="match status" value="1"/>
</dbReference>
<feature type="domain" description="BZIP" evidence="7">
    <location>
        <begin position="492"/>
        <end position="538"/>
    </location>
</feature>
<accession>A0AAY4CPP8</accession>
<dbReference type="SMART" id="SM00338">
    <property type="entry name" value="BRLZ"/>
    <property type="match status" value="1"/>
</dbReference>
<dbReference type="InterPro" id="IPR008917">
    <property type="entry name" value="TF_DNA-bd_sf"/>
</dbReference>
<dbReference type="PANTHER" id="PTHR46105:SF23">
    <property type="entry name" value="TRANSCRIPTION REGULATOR PROTEIN BACH1"/>
    <property type="match status" value="1"/>
</dbReference>
<dbReference type="SUPFAM" id="SSF47454">
    <property type="entry name" value="A DNA-binding domain in eukaryotic transcription factors"/>
    <property type="match status" value="1"/>
</dbReference>
<dbReference type="InterPro" id="IPR050457">
    <property type="entry name" value="ZnFinger_BTB_dom_contain"/>
</dbReference>
<dbReference type="Pfam" id="PF03131">
    <property type="entry name" value="bZIP_Maf"/>
    <property type="match status" value="1"/>
</dbReference>
<evidence type="ECO:0000259" key="7">
    <source>
        <dbReference type="PROSITE" id="PS50217"/>
    </source>
</evidence>
<keyword evidence="3" id="KW-0804">Transcription</keyword>
<protein>
    <recommendedName>
        <fullName evidence="10">Transcription regulator protein BACH1</fullName>
    </recommendedName>
</protein>
<dbReference type="Pfam" id="PF00651">
    <property type="entry name" value="BTB"/>
    <property type="match status" value="1"/>
</dbReference>
<dbReference type="GeneID" id="114792569"/>
<feature type="region of interest" description="Disordered" evidence="5">
    <location>
        <begin position="591"/>
        <end position="618"/>
    </location>
</feature>
<sequence length="672" mass="72886">MLSTMYVDSPRPPVFTFQSTVHSEHVLRCLDEQRQRDVLCDVTVLVENKSFRAHRSVLASCSDYFGARVSSHGVPGQVVTLPDEVTVDGFEPLLQFAYTTKLLFTKENILEIRNCAELLGFKNLDQSCFDFLIPKFFDANKSAGSVPRKRCCKKNKCCKLPKPEKSAADDEDVGGDGGNNASSSSQPKQEPPGPATKVTADPSESCGPGSMGAEPQVDYSQLCKYRKFQTACREACGSEVLPPTLAASDERCRLKCPPCSSAVDCEDLVAPTCSKGLSPKERGGVPASTCLERAQFKQGSNPGDSADLTGLSEAADLEEASKRAPTDTQLPGPSGKGCQPGTKAMPSGRERSSVEREVAEHLAKGLWANCCPSQPYPPLPNKAPDLHWQLDVGSGTQECPFLRDLGAVGAKLPDSEGSSRPEGSPCVSSVNSGEDSDSFDTEGDSESYTSERASELPFSVEQIASLSRNDFQQVLKLRCLTREQLDLVHDLRRRSKNRIAARRCRKRKLDCIHNLQCEIEKLRSEKEKLAMEHTQLSQLRQKTWQSLSGLYQKVCLYQKAALSPEQLQVLAKYTPAACPLSSLVCPVISPGVEEPQQAPDPKTARDTFSTEPSTSSAVKPMLEENQGAPQAQAIPASDCVGGLSGTSTTEDLGCGAFPKIRPDPVCRLITEK</sequence>
<evidence type="ECO:0000259" key="6">
    <source>
        <dbReference type="PROSITE" id="PS50097"/>
    </source>
</evidence>
<evidence type="ECO:0000256" key="2">
    <source>
        <dbReference type="ARBA" id="ARBA00023125"/>
    </source>
</evidence>
<feature type="compositionally biased region" description="Acidic residues" evidence="5">
    <location>
        <begin position="434"/>
        <end position="445"/>
    </location>
</feature>
<dbReference type="FunFam" id="3.30.710.10:FF:000033">
    <property type="entry name" value="transcription regulator protein BACH2 isoform X1"/>
    <property type="match status" value="1"/>
</dbReference>
<feature type="domain" description="BTB" evidence="6">
    <location>
        <begin position="40"/>
        <end position="106"/>
    </location>
</feature>
<dbReference type="AlphaFoldDB" id="A0AAY4CPP8"/>
<dbReference type="Ensembl" id="ENSDCDT00010043804.1">
    <property type="protein sequence ID" value="ENSDCDP00010035088.1"/>
    <property type="gene ID" value="ENSDCDG00010022659.1"/>
</dbReference>
<keyword evidence="2" id="KW-0238">DNA-binding</keyword>
<dbReference type="PROSITE" id="PS00036">
    <property type="entry name" value="BZIP_BASIC"/>
    <property type="match status" value="1"/>
</dbReference>
<dbReference type="Gene3D" id="1.10.880.10">
    <property type="entry name" value="Transcription factor, Skn-1-like, DNA-binding domain"/>
    <property type="match status" value="1"/>
</dbReference>
<keyword evidence="1" id="KW-0805">Transcription regulation</keyword>
<reference evidence="8" key="3">
    <citation type="submission" date="2025-09" db="UniProtKB">
        <authorList>
            <consortium name="Ensembl"/>
        </authorList>
    </citation>
    <scope>IDENTIFICATION</scope>
</reference>
<proteinExistence type="predicted"/>
<keyword evidence="4" id="KW-0175">Coiled coil</keyword>
<keyword evidence="9" id="KW-1185">Reference proteome</keyword>
<dbReference type="PROSITE" id="PS50097">
    <property type="entry name" value="BTB"/>
    <property type="match status" value="1"/>
</dbReference>
<feature type="region of interest" description="Disordered" evidence="5">
    <location>
        <begin position="318"/>
        <end position="354"/>
    </location>
</feature>
<dbReference type="RefSeq" id="XP_028839676.1">
    <property type="nucleotide sequence ID" value="XM_028983843.1"/>
</dbReference>
<name>A0AAY4CPP8_9TELE</name>
<feature type="coiled-coil region" evidence="4">
    <location>
        <begin position="512"/>
        <end position="542"/>
    </location>
</feature>
<dbReference type="InterPro" id="IPR000210">
    <property type="entry name" value="BTB/POZ_dom"/>
</dbReference>
<dbReference type="SMART" id="SM00225">
    <property type="entry name" value="BTB"/>
    <property type="match status" value="1"/>
</dbReference>
<dbReference type="InterPro" id="IPR004827">
    <property type="entry name" value="bZIP"/>
</dbReference>
<gene>
    <name evidence="8" type="primary">bach1b</name>
</gene>
<dbReference type="GeneTree" id="ENSGT00940000158923"/>
<evidence type="ECO:0000313" key="8">
    <source>
        <dbReference type="Ensembl" id="ENSDCDP00010035088.1"/>
    </source>
</evidence>
<feature type="region of interest" description="Disordered" evidence="5">
    <location>
        <begin position="410"/>
        <end position="453"/>
    </location>
</feature>
<dbReference type="InterPro" id="IPR011333">
    <property type="entry name" value="SKP1/BTB/POZ_sf"/>
</dbReference>
<dbReference type="PANTHER" id="PTHR46105">
    <property type="entry name" value="AGAP004733-PA"/>
    <property type="match status" value="1"/>
</dbReference>
<dbReference type="PROSITE" id="PS50217">
    <property type="entry name" value="BZIP"/>
    <property type="match status" value="1"/>
</dbReference>
<dbReference type="Proteomes" id="UP000694580">
    <property type="component" value="Chromosome 6"/>
</dbReference>
<feature type="compositionally biased region" description="Polar residues" evidence="5">
    <location>
        <begin position="606"/>
        <end position="617"/>
    </location>
</feature>